<evidence type="ECO:0000313" key="10">
    <source>
        <dbReference type="EMBL" id="KAG7309337.1"/>
    </source>
</evidence>
<accession>A0ABQ7QWA7</accession>
<dbReference type="InterPro" id="IPR023468">
    <property type="entry name" value="Riboflavin_kinase"/>
</dbReference>
<evidence type="ECO:0000256" key="1">
    <source>
        <dbReference type="ARBA" id="ARBA00005201"/>
    </source>
</evidence>
<proteinExistence type="predicted"/>
<keyword evidence="7" id="KW-0067">ATP-binding</keyword>
<evidence type="ECO:0000256" key="7">
    <source>
        <dbReference type="ARBA" id="ARBA00022840"/>
    </source>
</evidence>
<evidence type="ECO:0000256" key="3">
    <source>
        <dbReference type="ARBA" id="ARBA00022630"/>
    </source>
</evidence>
<keyword evidence="3" id="KW-0285">Flavoprotein</keyword>
<dbReference type="EC" id="2.7.1.26" evidence="2"/>
<dbReference type="Gene3D" id="2.40.30.30">
    <property type="entry name" value="Riboflavin kinase-like"/>
    <property type="match status" value="1"/>
</dbReference>
<keyword evidence="4" id="KW-0288">FMN</keyword>
<dbReference type="Pfam" id="PF01687">
    <property type="entry name" value="Flavokinase"/>
    <property type="match status" value="1"/>
</dbReference>
<dbReference type="SUPFAM" id="SSF82114">
    <property type="entry name" value="Riboflavin kinase-like"/>
    <property type="match status" value="1"/>
</dbReference>
<evidence type="ECO:0000313" key="11">
    <source>
        <dbReference type="Proteomes" id="UP000823941"/>
    </source>
</evidence>
<keyword evidence="5" id="KW-0808">Transferase</keyword>
<dbReference type="GO" id="GO:0016301">
    <property type="term" value="F:kinase activity"/>
    <property type="evidence" value="ECO:0007669"/>
    <property type="project" value="UniProtKB-KW"/>
</dbReference>
<evidence type="ECO:0000256" key="5">
    <source>
        <dbReference type="ARBA" id="ARBA00022679"/>
    </source>
</evidence>
<dbReference type="PANTHER" id="PTHR22749">
    <property type="entry name" value="RIBOFLAVIN KINASE/FMN ADENYLYLTRANSFERASE"/>
    <property type="match status" value="1"/>
</dbReference>
<keyword evidence="10" id="KW-0418">Kinase</keyword>
<dbReference type="SMART" id="SM00904">
    <property type="entry name" value="Flavokinase"/>
    <property type="match status" value="1"/>
</dbReference>
<dbReference type="Proteomes" id="UP000823941">
    <property type="component" value="Chromosome 7"/>
</dbReference>
<dbReference type="InterPro" id="IPR023465">
    <property type="entry name" value="Riboflavin_kinase_dom_sf"/>
</dbReference>
<dbReference type="PANTHER" id="PTHR22749:SF6">
    <property type="entry name" value="RIBOFLAVIN KINASE"/>
    <property type="match status" value="1"/>
</dbReference>
<keyword evidence="6" id="KW-0547">Nucleotide-binding</keyword>
<keyword evidence="8" id="KW-0175">Coiled coil</keyword>
<evidence type="ECO:0000256" key="4">
    <source>
        <dbReference type="ARBA" id="ARBA00022643"/>
    </source>
</evidence>
<evidence type="ECO:0000256" key="2">
    <source>
        <dbReference type="ARBA" id="ARBA00012105"/>
    </source>
</evidence>
<evidence type="ECO:0000256" key="8">
    <source>
        <dbReference type="SAM" id="Coils"/>
    </source>
</evidence>
<evidence type="ECO:0000256" key="6">
    <source>
        <dbReference type="ARBA" id="ARBA00022741"/>
    </source>
</evidence>
<reference evidence="10 11" key="1">
    <citation type="submission" date="2021-06" db="EMBL/GenBank/DDBJ databases">
        <title>A haploid diamondback moth (Plutella xylostella L.) genome assembly resolves 31 chromosomes and identifies a diamide resistance mutation.</title>
        <authorList>
            <person name="Ward C.M."/>
            <person name="Perry K.D."/>
            <person name="Baker G."/>
            <person name="Powis K."/>
            <person name="Heckel D.G."/>
            <person name="Baxter S.W."/>
        </authorList>
    </citation>
    <scope>NUCLEOTIDE SEQUENCE [LARGE SCALE GENOMIC DNA]</scope>
    <source>
        <strain evidence="10 11">LV</strain>
        <tissue evidence="10">Single pupa</tissue>
    </source>
</reference>
<organism evidence="10 11">
    <name type="scientific">Plutella xylostella</name>
    <name type="common">Diamondback moth</name>
    <name type="synonym">Plutella maculipennis</name>
    <dbReference type="NCBI Taxonomy" id="51655"/>
    <lineage>
        <taxon>Eukaryota</taxon>
        <taxon>Metazoa</taxon>
        <taxon>Ecdysozoa</taxon>
        <taxon>Arthropoda</taxon>
        <taxon>Hexapoda</taxon>
        <taxon>Insecta</taxon>
        <taxon>Pterygota</taxon>
        <taxon>Neoptera</taxon>
        <taxon>Endopterygota</taxon>
        <taxon>Lepidoptera</taxon>
        <taxon>Glossata</taxon>
        <taxon>Ditrysia</taxon>
        <taxon>Yponomeutoidea</taxon>
        <taxon>Plutellidae</taxon>
        <taxon>Plutella</taxon>
    </lineage>
</organism>
<keyword evidence="11" id="KW-1185">Reference proteome</keyword>
<feature type="domain" description="Riboflavin kinase" evidence="9">
    <location>
        <begin position="20"/>
        <end position="148"/>
    </location>
</feature>
<protein>
    <recommendedName>
        <fullName evidence="2">riboflavin kinase</fullName>
        <ecNumber evidence="2">2.7.1.26</ecNumber>
    </recommendedName>
</protein>
<dbReference type="InterPro" id="IPR015865">
    <property type="entry name" value="Riboflavin_kinase_bac/euk"/>
</dbReference>
<comment type="pathway">
    <text evidence="1">Cofactor biosynthesis; FMN biosynthesis; FMN from riboflavin (ATP route): step 1/1.</text>
</comment>
<gene>
    <name evidence="10" type="ORF">JYU34_005282</name>
</gene>
<name>A0ABQ7QWA7_PLUXY</name>
<sequence length="166" mass="18911">MRKPQLLFSLNKNLRMVSSNLPLFLEGTVVKGFGRGSKELGCPTANYELEVVKKLPADLEPGVYYGWAQIDNGPIYKMVANIGWCPFYNNAEKSVETHVMHKFDQDFYGSNLRISILGYQRGEKNFDSLQALIDAIKKDIEDANRNLDQADAQKIKSHDFFTQTRD</sequence>
<dbReference type="EMBL" id="JAHIBW010000007">
    <property type="protein sequence ID" value="KAG7309337.1"/>
    <property type="molecule type" value="Genomic_DNA"/>
</dbReference>
<feature type="coiled-coil region" evidence="8">
    <location>
        <begin position="126"/>
        <end position="153"/>
    </location>
</feature>
<comment type="caution">
    <text evidence="10">The sequence shown here is derived from an EMBL/GenBank/DDBJ whole genome shotgun (WGS) entry which is preliminary data.</text>
</comment>
<evidence type="ECO:0000259" key="9">
    <source>
        <dbReference type="SMART" id="SM00904"/>
    </source>
</evidence>